<comment type="caution">
    <text evidence="2">The sequence shown here is derived from an EMBL/GenBank/DDBJ whole genome shotgun (WGS) entry which is preliminary data.</text>
</comment>
<dbReference type="AlphaFoldDB" id="A0A158KSL0"/>
<keyword evidence="1" id="KW-1133">Transmembrane helix</keyword>
<dbReference type="OrthoDB" id="8906291at2"/>
<proteinExistence type="predicted"/>
<evidence type="ECO:0000313" key="3">
    <source>
        <dbReference type="Proteomes" id="UP000054925"/>
    </source>
</evidence>
<organism evidence="2 3">
    <name type="scientific">Caballeronia terrestris</name>
    <dbReference type="NCBI Taxonomy" id="1226301"/>
    <lineage>
        <taxon>Bacteria</taxon>
        <taxon>Pseudomonadati</taxon>
        <taxon>Pseudomonadota</taxon>
        <taxon>Betaproteobacteria</taxon>
        <taxon>Burkholderiales</taxon>
        <taxon>Burkholderiaceae</taxon>
        <taxon>Caballeronia</taxon>
    </lineage>
</organism>
<dbReference type="Proteomes" id="UP000054925">
    <property type="component" value="Unassembled WGS sequence"/>
</dbReference>
<evidence type="ECO:0000313" key="2">
    <source>
        <dbReference type="EMBL" id="SAL83421.1"/>
    </source>
</evidence>
<dbReference type="RefSeq" id="WP_087660055.1">
    <property type="nucleotide sequence ID" value="NZ_FCOL02000097.1"/>
</dbReference>
<dbReference type="EMBL" id="FCOL02000097">
    <property type="protein sequence ID" value="SAL83421.1"/>
    <property type="molecule type" value="Genomic_DNA"/>
</dbReference>
<sequence length="267" mass="29619">MKNDLFALEESSGRSYLWAAVGGLFVIGVVAAAAVWVLLRPTGLDKRFCPANGPAGQIVLLVDRTDPLSFTQKQAFEGLLDRLVAQRVPGGYLLSVFVLGEDYKSSPKAIFSECNPGDGADASEYTANKAHLKKRFETSFREPMLALADQLQTTKSAKYSPIFEMLKMTSINGFRKEDVKGPRKLIIVSDMLHNTPEFSMYRETPEFASFHGSDYGRKMSTNLNGVDVELDYLINTPRLQTRRNLKFWEGYFASAGARIVAVTPLEG</sequence>
<name>A0A158KSL0_9BURK</name>
<accession>A0A158KSL0</accession>
<gene>
    <name evidence="2" type="ORF">AWB67_06402</name>
</gene>
<feature type="transmembrane region" description="Helical" evidence="1">
    <location>
        <begin position="16"/>
        <end position="39"/>
    </location>
</feature>
<evidence type="ECO:0000256" key="1">
    <source>
        <dbReference type="SAM" id="Phobius"/>
    </source>
</evidence>
<keyword evidence="1" id="KW-0812">Transmembrane</keyword>
<reference evidence="2" key="1">
    <citation type="submission" date="2016-01" db="EMBL/GenBank/DDBJ databases">
        <authorList>
            <person name="Peeters C."/>
        </authorList>
    </citation>
    <scope>NUCLEOTIDE SEQUENCE [LARGE SCALE GENOMIC DNA]</scope>
    <source>
        <strain evidence="2">LMG 22937</strain>
    </source>
</reference>
<evidence type="ECO:0008006" key="4">
    <source>
        <dbReference type="Google" id="ProtNLM"/>
    </source>
</evidence>
<protein>
    <recommendedName>
        <fullName evidence="4">VWFA domain-containing protein</fullName>
    </recommendedName>
</protein>
<keyword evidence="3" id="KW-1185">Reference proteome</keyword>
<keyword evidence="1" id="KW-0472">Membrane</keyword>